<feature type="compositionally biased region" description="Pro residues" evidence="1">
    <location>
        <begin position="108"/>
        <end position="124"/>
    </location>
</feature>
<name>A0A3B0J3K6_DROGU</name>
<dbReference type="EMBL" id="OUUW01000001">
    <property type="protein sequence ID" value="SPP73873.1"/>
    <property type="molecule type" value="Genomic_DNA"/>
</dbReference>
<reference evidence="3" key="1">
    <citation type="submission" date="2018-01" db="EMBL/GenBank/DDBJ databases">
        <authorList>
            <person name="Alioto T."/>
            <person name="Alioto T."/>
        </authorList>
    </citation>
    <scope>NUCLEOTIDE SEQUENCE [LARGE SCALE GENOMIC DNA]</scope>
</reference>
<proteinExistence type="predicted"/>
<keyword evidence="3" id="KW-1185">Reference proteome</keyword>
<protein>
    <submittedName>
        <fullName evidence="2">Uncharacterized protein</fullName>
    </submittedName>
</protein>
<dbReference type="Proteomes" id="UP000268350">
    <property type="component" value="Unassembled WGS sequence"/>
</dbReference>
<evidence type="ECO:0000256" key="1">
    <source>
        <dbReference type="SAM" id="MobiDB-lite"/>
    </source>
</evidence>
<evidence type="ECO:0000313" key="2">
    <source>
        <dbReference type="EMBL" id="SPP73873.1"/>
    </source>
</evidence>
<feature type="compositionally biased region" description="Low complexity" evidence="1">
    <location>
        <begin position="28"/>
        <end position="43"/>
    </location>
</feature>
<gene>
    <name evidence="2" type="ORF">DGUA_6G001430</name>
</gene>
<organism evidence="2 3">
    <name type="scientific">Drosophila guanche</name>
    <name type="common">Fruit fly</name>
    <dbReference type="NCBI Taxonomy" id="7266"/>
    <lineage>
        <taxon>Eukaryota</taxon>
        <taxon>Metazoa</taxon>
        <taxon>Ecdysozoa</taxon>
        <taxon>Arthropoda</taxon>
        <taxon>Hexapoda</taxon>
        <taxon>Insecta</taxon>
        <taxon>Pterygota</taxon>
        <taxon>Neoptera</taxon>
        <taxon>Endopterygota</taxon>
        <taxon>Diptera</taxon>
        <taxon>Brachycera</taxon>
        <taxon>Muscomorpha</taxon>
        <taxon>Ephydroidea</taxon>
        <taxon>Drosophilidae</taxon>
        <taxon>Drosophila</taxon>
        <taxon>Sophophora</taxon>
    </lineage>
</organism>
<feature type="region of interest" description="Disordered" evidence="1">
    <location>
        <begin position="1"/>
        <end position="58"/>
    </location>
</feature>
<feature type="compositionally biased region" description="Basic and acidic residues" evidence="1">
    <location>
        <begin position="1"/>
        <end position="13"/>
    </location>
</feature>
<feature type="region of interest" description="Disordered" evidence="1">
    <location>
        <begin position="90"/>
        <end position="168"/>
    </location>
</feature>
<dbReference type="OrthoDB" id="377733at2759"/>
<evidence type="ECO:0000313" key="3">
    <source>
        <dbReference type="Proteomes" id="UP000268350"/>
    </source>
</evidence>
<accession>A0A3B0J3K6</accession>
<feature type="non-terminal residue" evidence="2">
    <location>
        <position position="193"/>
    </location>
</feature>
<sequence>MADPGKNESDRIAGTRSSSSSLERGIARNGNGQNPRQRPQQQQLETDRNRIHPAAAPAQATVDEWSLLGRAQAWITNSMRWLRREAMRRTATTGPTGMGIANEGDGNRPPPGGEDGGRPPPGRIPPSEHEPSTDGNLQTASSSRVGEGESVVDRSETDASIPHRSLPGSIRAMSRFSFRYLMDKTGIKRNTPK</sequence>
<dbReference type="AlphaFoldDB" id="A0A3B0J3K6"/>